<organism evidence="7 8">
    <name type="scientific">Saitozyma podzolica</name>
    <dbReference type="NCBI Taxonomy" id="1890683"/>
    <lineage>
        <taxon>Eukaryota</taxon>
        <taxon>Fungi</taxon>
        <taxon>Dikarya</taxon>
        <taxon>Basidiomycota</taxon>
        <taxon>Agaricomycotina</taxon>
        <taxon>Tremellomycetes</taxon>
        <taxon>Tremellales</taxon>
        <taxon>Trimorphomycetaceae</taxon>
        <taxon>Saitozyma</taxon>
    </lineage>
</organism>
<feature type="compositionally biased region" description="Low complexity" evidence="5">
    <location>
        <begin position="484"/>
        <end position="509"/>
    </location>
</feature>
<proteinExistence type="predicted"/>
<dbReference type="InterPro" id="IPR053242">
    <property type="entry name" value="PAM2-like_domain"/>
</dbReference>
<feature type="compositionally biased region" description="Low complexity" evidence="5">
    <location>
        <begin position="310"/>
        <end position="326"/>
    </location>
</feature>
<feature type="compositionally biased region" description="Polar residues" evidence="5">
    <location>
        <begin position="346"/>
        <end position="355"/>
    </location>
</feature>
<dbReference type="InterPro" id="IPR000571">
    <property type="entry name" value="Znf_CCCH"/>
</dbReference>
<keyword evidence="3 4" id="KW-0862">Zinc</keyword>
<feature type="region of interest" description="Disordered" evidence="5">
    <location>
        <begin position="1"/>
        <end position="74"/>
    </location>
</feature>
<evidence type="ECO:0000256" key="5">
    <source>
        <dbReference type="SAM" id="MobiDB-lite"/>
    </source>
</evidence>
<evidence type="ECO:0000256" key="1">
    <source>
        <dbReference type="ARBA" id="ARBA00022723"/>
    </source>
</evidence>
<feature type="domain" description="C3H1-type" evidence="6">
    <location>
        <begin position="653"/>
        <end position="680"/>
    </location>
</feature>
<dbReference type="STRING" id="1890683.A0A427YVM3"/>
<feature type="compositionally biased region" description="Low complexity" evidence="5">
    <location>
        <begin position="419"/>
        <end position="432"/>
    </location>
</feature>
<dbReference type="OrthoDB" id="3247158at2759"/>
<dbReference type="Pfam" id="PF14608">
    <property type="entry name" value="zf-CCCH_2"/>
    <property type="match status" value="1"/>
</dbReference>
<feature type="region of interest" description="Disordered" evidence="5">
    <location>
        <begin position="220"/>
        <end position="377"/>
    </location>
</feature>
<feature type="region of interest" description="Disordered" evidence="5">
    <location>
        <begin position="95"/>
        <end position="163"/>
    </location>
</feature>
<dbReference type="InterPro" id="IPR036063">
    <property type="entry name" value="Smr_dom_sf"/>
</dbReference>
<feature type="domain" description="C3H1-type" evidence="6">
    <location>
        <begin position="629"/>
        <end position="652"/>
    </location>
</feature>
<dbReference type="Gene3D" id="3.30.1370.110">
    <property type="match status" value="1"/>
</dbReference>
<feature type="compositionally biased region" description="Polar residues" evidence="5">
    <location>
        <begin position="281"/>
        <end position="290"/>
    </location>
</feature>
<evidence type="ECO:0000313" key="7">
    <source>
        <dbReference type="EMBL" id="RSH95055.1"/>
    </source>
</evidence>
<feature type="compositionally biased region" description="Basic and acidic residues" evidence="5">
    <location>
        <begin position="124"/>
        <end position="135"/>
    </location>
</feature>
<feature type="zinc finger region" description="C3H1-type" evidence="4">
    <location>
        <begin position="629"/>
        <end position="652"/>
    </location>
</feature>
<dbReference type="Pfam" id="PF08590">
    <property type="entry name" value="DUF1771"/>
    <property type="match status" value="1"/>
</dbReference>
<dbReference type="InterPro" id="IPR036855">
    <property type="entry name" value="Znf_CCCH_sf"/>
</dbReference>
<dbReference type="Pfam" id="PF00642">
    <property type="entry name" value="zf-CCCH"/>
    <property type="match status" value="1"/>
</dbReference>
<feature type="zinc finger region" description="C3H1-type" evidence="4">
    <location>
        <begin position="653"/>
        <end position="680"/>
    </location>
</feature>
<feature type="compositionally biased region" description="Polar residues" evidence="5">
    <location>
        <begin position="22"/>
        <end position="31"/>
    </location>
</feature>
<dbReference type="CDD" id="cd14279">
    <property type="entry name" value="CUE"/>
    <property type="match status" value="1"/>
</dbReference>
<evidence type="ECO:0000256" key="4">
    <source>
        <dbReference type="PROSITE-ProRule" id="PRU00723"/>
    </source>
</evidence>
<feature type="region of interest" description="Disordered" evidence="5">
    <location>
        <begin position="877"/>
        <end position="897"/>
    </location>
</feature>
<feature type="compositionally biased region" description="Polar residues" evidence="5">
    <location>
        <begin position="399"/>
        <end position="413"/>
    </location>
</feature>
<dbReference type="EMBL" id="RSCD01000001">
    <property type="protein sequence ID" value="RSH95055.1"/>
    <property type="molecule type" value="Genomic_DNA"/>
</dbReference>
<dbReference type="SMART" id="SM01162">
    <property type="entry name" value="DUF1771"/>
    <property type="match status" value="1"/>
</dbReference>
<dbReference type="Gene3D" id="4.10.1000.10">
    <property type="entry name" value="Zinc finger, CCCH-type"/>
    <property type="match status" value="1"/>
</dbReference>
<dbReference type="Proteomes" id="UP000279259">
    <property type="component" value="Unassembled WGS sequence"/>
</dbReference>
<dbReference type="AlphaFoldDB" id="A0A427YVM3"/>
<feature type="compositionally biased region" description="Polar residues" evidence="5">
    <location>
        <begin position="39"/>
        <end position="56"/>
    </location>
</feature>
<dbReference type="PANTHER" id="PTHR46651:SF1">
    <property type="entry name" value="SMALL MUTS RELATED FAMILY PROTEIN"/>
    <property type="match status" value="1"/>
</dbReference>
<feature type="compositionally biased region" description="Low complexity" evidence="5">
    <location>
        <begin position="291"/>
        <end position="303"/>
    </location>
</feature>
<keyword evidence="8" id="KW-1185">Reference proteome</keyword>
<feature type="region of interest" description="Disordered" evidence="5">
    <location>
        <begin position="399"/>
        <end position="511"/>
    </location>
</feature>
<sequence>MSSDQPPALDAPPAVAGGGGFTANSEFQSESDPVPPGFTASTDSSASIPAHSSHTDSLGLGIPPSLQQSPQPPVLAAYPHLGHYIFNLLASVSQSPPRANQVPHQHPLSVSSSGESDGSDEDDTRVLKPTTHDSASDPPYPTSEDEQPKDTPQRNVSGGAINASDREALVRRVIDLLDNEEEEAVKDVLKPHMGDLGKDEILMDQFTPLLDPCDVVPLTTSSHSDDLEQLPYAPHLTPTRARSSPSVNSHPLRPYTPTRVPSFRARTPLGRPQSPSLPPSGAQTPTLPHGSSSLARSEAALSPRIPPAAPSSSGYSSAGSPVASAGMLNAKAATFNPSPRNAPAPLTSTAASFSPSDPWKDVAAEQPKSASPYMSGIAPPMARTSSNLAIAAPLFSDKSSPFHSPIGTPNRTTVKMPDPFSSPSFAAPRPASGGIVPDDDDDDEFSPFGSKLPKLHHHDQAGLNSGARPFEPFGPSSTAEAYGSSSTLSSSVPLSDSSASYGSRSGESAVPEMSADDYNDMSAGMTPLDVLHSVFTSLPRPELEDALHRSGYDFEGAMAILVSHHTLPRSGSSTPQRVASPRPSIGIGARGALPITHAGPTVGYFNQGGRSYSGHMSPGFSGTRSPGGGGATRMCRYYLQGECRRSDCRFSHDLERALCRFWLRGSCAKGPNCEFMHHFPTNFDPHALSSHMSRLELSSDGSVHSSPGLTPQDEFPDLMANRHGRVGPSRFDPSRNRFANAVKRVPPSQLNLPSVHVTGARYAQPTQPASYSPTMEPRTPIPVVPRSSNRIRLRPPTLLPTLKTGAGANEQYMTSRANAIRLGHARNACLARAADAFRRGDGAAAKRFSREGKALNERVVNEANEAAQALVKERRAEAQKAVRERDPSWSDDPLDRASRGKECGGGLGVVMGVASSRSVSSGVVLSAEERTEALLDLHTLHGNEGADILASFLGDLERENFRGLAYVLVGEEKHVGMQDPLRGASKVRLGASIKQYLAEWGYPWSESAGVICVDACRV</sequence>
<dbReference type="GO" id="GO:0008270">
    <property type="term" value="F:zinc ion binding"/>
    <property type="evidence" value="ECO:0007669"/>
    <property type="project" value="UniProtKB-KW"/>
</dbReference>
<evidence type="ECO:0000259" key="6">
    <source>
        <dbReference type="PROSITE" id="PS50103"/>
    </source>
</evidence>
<comment type="caution">
    <text evidence="7">The sequence shown here is derived from an EMBL/GenBank/DDBJ whole genome shotgun (WGS) entry which is preliminary data.</text>
</comment>
<feature type="compositionally biased region" description="Polar residues" evidence="5">
    <location>
        <begin position="240"/>
        <end position="249"/>
    </location>
</feature>
<dbReference type="SMART" id="SM00356">
    <property type="entry name" value="ZnF_C3H1"/>
    <property type="match status" value="2"/>
</dbReference>
<dbReference type="InterPro" id="IPR013899">
    <property type="entry name" value="DUF1771"/>
</dbReference>
<dbReference type="PROSITE" id="PS50103">
    <property type="entry name" value="ZF_C3H1"/>
    <property type="match status" value="2"/>
</dbReference>
<name>A0A427YVM3_9TREE</name>
<accession>A0A427YVM3</accession>
<reference evidence="7 8" key="1">
    <citation type="submission" date="2018-11" db="EMBL/GenBank/DDBJ databases">
        <title>Genome sequence of Saitozyma podzolica DSM 27192.</title>
        <authorList>
            <person name="Aliyu H."/>
            <person name="Gorte O."/>
            <person name="Ochsenreither K."/>
        </authorList>
    </citation>
    <scope>NUCLEOTIDE SEQUENCE [LARGE SCALE GENOMIC DNA]</scope>
    <source>
        <strain evidence="7 8">DSM 27192</strain>
    </source>
</reference>
<keyword evidence="1 4" id="KW-0479">Metal-binding</keyword>
<evidence type="ECO:0000256" key="3">
    <source>
        <dbReference type="ARBA" id="ARBA00022833"/>
    </source>
</evidence>
<dbReference type="PANTHER" id="PTHR46651">
    <property type="entry name" value="POLYADENYLATE-BINDING PROTEIN-INTERACTING PROTEIN 7"/>
    <property type="match status" value="1"/>
</dbReference>
<gene>
    <name evidence="7" type="ORF">EHS25_000141</name>
</gene>
<protein>
    <recommendedName>
        <fullName evidence="6">C3H1-type domain-containing protein</fullName>
    </recommendedName>
</protein>
<feature type="region of interest" description="Disordered" evidence="5">
    <location>
        <begin position="765"/>
        <end position="787"/>
    </location>
</feature>
<evidence type="ECO:0000313" key="8">
    <source>
        <dbReference type="Proteomes" id="UP000279259"/>
    </source>
</evidence>
<keyword evidence="2 4" id="KW-0863">Zinc-finger</keyword>
<dbReference type="SUPFAM" id="SSF90229">
    <property type="entry name" value="CCCH zinc finger"/>
    <property type="match status" value="1"/>
</dbReference>
<evidence type="ECO:0000256" key="2">
    <source>
        <dbReference type="ARBA" id="ARBA00022771"/>
    </source>
</evidence>